<evidence type="ECO:0000256" key="4">
    <source>
        <dbReference type="PROSITE-ProRule" id="PRU00433"/>
    </source>
</evidence>
<evidence type="ECO:0000256" key="1">
    <source>
        <dbReference type="ARBA" id="ARBA00022617"/>
    </source>
</evidence>
<feature type="chain" id="PRO_5013165045" description="Cytochrome c domain-containing protein" evidence="5">
    <location>
        <begin position="29"/>
        <end position="655"/>
    </location>
</feature>
<dbReference type="PROSITE" id="PS51007">
    <property type="entry name" value="CYTC"/>
    <property type="match status" value="1"/>
</dbReference>
<evidence type="ECO:0000256" key="5">
    <source>
        <dbReference type="SAM" id="SignalP"/>
    </source>
</evidence>
<reference evidence="7 8" key="1">
    <citation type="submission" date="2017-04" db="EMBL/GenBank/DDBJ databases">
        <title>Whole genome sequence of Bdellovibrio bacteriovorus strain SSB218315.</title>
        <authorList>
            <person name="Oyedara O."/>
            <person name="Rodriguez-Perez M.A."/>
        </authorList>
    </citation>
    <scope>NUCLEOTIDE SEQUENCE [LARGE SCALE GENOMIC DNA]</scope>
    <source>
        <strain evidence="7 8">SSB218315</strain>
    </source>
</reference>
<feature type="domain" description="Cytochrome c" evidence="6">
    <location>
        <begin position="45"/>
        <end position="156"/>
    </location>
</feature>
<dbReference type="Gene3D" id="1.10.760.10">
    <property type="entry name" value="Cytochrome c-like domain"/>
    <property type="match status" value="1"/>
</dbReference>
<dbReference type="Pfam" id="PF13442">
    <property type="entry name" value="Cytochrome_CBB3"/>
    <property type="match status" value="1"/>
</dbReference>
<dbReference type="EMBL" id="CP020946">
    <property type="protein sequence ID" value="ASD64789.1"/>
    <property type="molecule type" value="Genomic_DNA"/>
</dbReference>
<keyword evidence="3 4" id="KW-0408">Iron</keyword>
<dbReference type="AlphaFoldDB" id="A0A1Z3NBD9"/>
<dbReference type="Pfam" id="PF07627">
    <property type="entry name" value="PSCyt3"/>
    <property type="match status" value="1"/>
</dbReference>
<dbReference type="GO" id="GO:0009055">
    <property type="term" value="F:electron transfer activity"/>
    <property type="evidence" value="ECO:0007669"/>
    <property type="project" value="InterPro"/>
</dbReference>
<dbReference type="InterPro" id="IPR013039">
    <property type="entry name" value="DUF1588"/>
</dbReference>
<dbReference type="InterPro" id="IPR009056">
    <property type="entry name" value="Cyt_c-like_dom"/>
</dbReference>
<accession>A0A1Z3NBD9</accession>
<sequence>MDVKAAYRLGAFLVVTLPMMVAFQNCSALDMGAVQLRTGAPVVTEEVQQGQKLYAENCASCHGSVKSTAKRARTAEQISIAIRTESQMKMISLSQGEIELIAKALSPESYNPPPVVNEDNRQEFACTPGQLQNTPMVRLTKREYRTALMSLLDDFATSLKTDATLLAKLDAIPTDVATENRDTLKEQSLLMTAPISNGLFEASFRASELIVGATTGLRNYPNTSQCLNAATITQSCHQQFVRELGSRAFRRPLAVTEANEVAARFWDSSMAKADLLKVTFTGVTTMPDFIYKVYDKGSAVVGSTTVLSLSAHELATKMAFFLTGAPPDSTLKALADNGQILDDTVLAQQADRLLGTDGAKDMIRRLFRESYGYDVFDRLQYDSGFIGGVNTSGLAEVMTSELDGFFEEIVLNRSGSFLDIMTSRYTNATDGRMGVIYNVNAVTNTLAEDRSGFLSRAAMLTKRSGFTASPIKRGLSIIEHVLCQDIGLPPPSAPTSLPVLTEDMITTRYRTAHSTEASGTTCVGCHSRFNTLGYAFEGFDSFGRSRTSEAIYKNNQAIGSLPVDTSYTTKEITGSSVSGSGARQMSEQLGVSDRAMMCFTKHLKRFEARVPADANANCQMNRSLTTLYGKDGTQGSIKGAIKSLVLSPEFRRWKY</sequence>
<dbReference type="GO" id="GO:0020037">
    <property type="term" value="F:heme binding"/>
    <property type="evidence" value="ECO:0007669"/>
    <property type="project" value="InterPro"/>
</dbReference>
<name>A0A1Z3NBD9_BDEBC</name>
<dbReference type="GO" id="GO:0046872">
    <property type="term" value="F:metal ion binding"/>
    <property type="evidence" value="ECO:0007669"/>
    <property type="project" value="UniProtKB-KW"/>
</dbReference>
<dbReference type="Pfam" id="PF07631">
    <property type="entry name" value="PSD4"/>
    <property type="match status" value="1"/>
</dbReference>
<dbReference type="InterPro" id="IPR013042">
    <property type="entry name" value="DUF1592"/>
</dbReference>
<dbReference type="OrthoDB" id="127185at2"/>
<gene>
    <name evidence="7" type="ORF">B9G79_15070</name>
</gene>
<organism evidence="7 8">
    <name type="scientific">Bdellovibrio bacteriovorus</name>
    <dbReference type="NCBI Taxonomy" id="959"/>
    <lineage>
        <taxon>Bacteria</taxon>
        <taxon>Pseudomonadati</taxon>
        <taxon>Bdellovibrionota</taxon>
        <taxon>Bdellovibrionia</taxon>
        <taxon>Bdellovibrionales</taxon>
        <taxon>Pseudobdellovibrionaceae</taxon>
        <taxon>Bdellovibrio</taxon>
    </lineage>
</organism>
<keyword evidence="5" id="KW-0732">Signal</keyword>
<proteinExistence type="predicted"/>
<dbReference type="RefSeq" id="WP_088566224.1">
    <property type="nucleotide sequence ID" value="NZ_CP020946.1"/>
</dbReference>
<dbReference type="SUPFAM" id="SSF46626">
    <property type="entry name" value="Cytochrome c"/>
    <property type="match status" value="1"/>
</dbReference>
<keyword evidence="2 4" id="KW-0479">Metal-binding</keyword>
<evidence type="ECO:0000313" key="7">
    <source>
        <dbReference type="EMBL" id="ASD64789.1"/>
    </source>
</evidence>
<evidence type="ECO:0000256" key="2">
    <source>
        <dbReference type="ARBA" id="ARBA00022723"/>
    </source>
</evidence>
<dbReference type="InterPro" id="IPR036909">
    <property type="entry name" value="Cyt_c-like_dom_sf"/>
</dbReference>
<protein>
    <recommendedName>
        <fullName evidence="6">Cytochrome c domain-containing protein</fullName>
    </recommendedName>
</protein>
<dbReference type="Proteomes" id="UP000197003">
    <property type="component" value="Chromosome"/>
</dbReference>
<feature type="signal peptide" evidence="5">
    <location>
        <begin position="1"/>
        <end position="28"/>
    </location>
</feature>
<evidence type="ECO:0000256" key="3">
    <source>
        <dbReference type="ARBA" id="ARBA00023004"/>
    </source>
</evidence>
<evidence type="ECO:0000313" key="8">
    <source>
        <dbReference type="Proteomes" id="UP000197003"/>
    </source>
</evidence>
<evidence type="ECO:0000259" key="6">
    <source>
        <dbReference type="PROSITE" id="PS51007"/>
    </source>
</evidence>
<keyword evidence="1 4" id="KW-0349">Heme</keyword>